<dbReference type="GO" id="GO:0019779">
    <property type="term" value="F:Atg8 activating enzyme activity"/>
    <property type="evidence" value="ECO:0007669"/>
    <property type="project" value="TreeGrafter"/>
</dbReference>
<name>J9DWL9_WUCBA</name>
<dbReference type="InterPro" id="IPR035985">
    <property type="entry name" value="Ubiquitin-activating_enz"/>
</dbReference>
<dbReference type="PANTHER" id="PTHR10953">
    <property type="entry name" value="UBIQUITIN-ACTIVATING ENZYME E1"/>
    <property type="match status" value="1"/>
</dbReference>
<dbReference type="Pfam" id="PF16420">
    <property type="entry name" value="ATG7_N"/>
    <property type="match status" value="1"/>
</dbReference>
<dbReference type="Proteomes" id="UP000004810">
    <property type="component" value="Unassembled WGS sequence"/>
</dbReference>
<feature type="domain" description="THIF-type NAD/FAD binding fold" evidence="1">
    <location>
        <begin position="152"/>
        <end position="209"/>
    </location>
</feature>
<dbReference type="InterPro" id="IPR000594">
    <property type="entry name" value="ThiF_NAD_FAD-bd"/>
</dbReference>
<dbReference type="EMBL" id="ADBV01012735">
    <property type="protein sequence ID" value="EJW74171.1"/>
    <property type="molecule type" value="Genomic_DNA"/>
</dbReference>
<gene>
    <name evidence="3" type="ORF">WUBG_14919</name>
</gene>
<dbReference type="Gene3D" id="3.40.50.720">
    <property type="entry name" value="NAD(P)-binding Rossmann-like Domain"/>
    <property type="match status" value="1"/>
</dbReference>
<dbReference type="GO" id="GO:0000422">
    <property type="term" value="P:autophagy of mitochondrion"/>
    <property type="evidence" value="ECO:0007669"/>
    <property type="project" value="TreeGrafter"/>
</dbReference>
<evidence type="ECO:0000259" key="2">
    <source>
        <dbReference type="Pfam" id="PF16420"/>
    </source>
</evidence>
<dbReference type="PANTHER" id="PTHR10953:SF3">
    <property type="entry name" value="UBIQUITIN-LIKE MODIFIER-ACTIVATING ENZYME ATG7"/>
    <property type="match status" value="1"/>
</dbReference>
<comment type="caution">
    <text evidence="3">The sequence shown here is derived from an EMBL/GenBank/DDBJ whole genome shotgun (WGS) entry which is preliminary data.</text>
</comment>
<proteinExistence type="predicted"/>
<protein>
    <recommendedName>
        <fullName evidence="5">THIF-type NAD/FAD binding fold domain-containing protein</fullName>
    </recommendedName>
</protein>
<dbReference type="GO" id="GO:0006995">
    <property type="term" value="P:cellular response to nitrogen starvation"/>
    <property type="evidence" value="ECO:0007669"/>
    <property type="project" value="TreeGrafter"/>
</dbReference>
<dbReference type="AlphaFoldDB" id="J9DWL9"/>
<evidence type="ECO:0000313" key="3">
    <source>
        <dbReference type="EMBL" id="EJW74171.1"/>
    </source>
</evidence>
<dbReference type="Gene3D" id="3.40.140.100">
    <property type="entry name" value="Ubiquitin-like modifier-activating enzyme ATG7 C-terminal domain"/>
    <property type="match status" value="1"/>
</dbReference>
<dbReference type="GO" id="GO:0034727">
    <property type="term" value="P:piecemeal microautophagy of the nucleus"/>
    <property type="evidence" value="ECO:0007669"/>
    <property type="project" value="TreeGrafter"/>
</dbReference>
<accession>J9DWL9</accession>
<dbReference type="InterPro" id="IPR032197">
    <property type="entry name" value="Atg7_N"/>
</dbReference>
<evidence type="ECO:0000313" key="4">
    <source>
        <dbReference type="Proteomes" id="UP000004810"/>
    </source>
</evidence>
<evidence type="ECO:0008006" key="5">
    <source>
        <dbReference type="Google" id="ProtNLM"/>
    </source>
</evidence>
<dbReference type="GO" id="GO:0000045">
    <property type="term" value="P:autophagosome assembly"/>
    <property type="evidence" value="ECO:0007669"/>
    <property type="project" value="TreeGrafter"/>
</dbReference>
<dbReference type="Pfam" id="PF00899">
    <property type="entry name" value="ThiF"/>
    <property type="match status" value="1"/>
</dbReference>
<feature type="domain" description="Ubiquitin-like modifier-activating enzyme Atg7 N-terminal" evidence="2">
    <location>
        <begin position="46"/>
        <end position="135"/>
    </location>
</feature>
<reference evidence="4" key="1">
    <citation type="submission" date="2012-08" db="EMBL/GenBank/DDBJ databases">
        <title>The Genome Sequence of Wuchereria bancrofti.</title>
        <authorList>
            <person name="Nutman T.B."/>
            <person name="Fink D.L."/>
            <person name="Russ C."/>
            <person name="Young S."/>
            <person name="Zeng Q."/>
            <person name="Koehrsen M."/>
            <person name="Alvarado L."/>
            <person name="Berlin A."/>
            <person name="Chapman S.B."/>
            <person name="Chen Z."/>
            <person name="Freedman E."/>
            <person name="Gellesch M."/>
            <person name="Goldberg J."/>
            <person name="Griggs A."/>
            <person name="Gujja S."/>
            <person name="Heilman E.R."/>
            <person name="Heiman D."/>
            <person name="Hepburn T."/>
            <person name="Howarth C."/>
            <person name="Jen D."/>
            <person name="Larson L."/>
            <person name="Lewis B."/>
            <person name="Mehta T."/>
            <person name="Park D."/>
            <person name="Pearson M."/>
            <person name="Roberts A."/>
            <person name="Saif S."/>
            <person name="Shea T."/>
            <person name="Shenoy N."/>
            <person name="Sisk P."/>
            <person name="Stolte C."/>
            <person name="Sykes S."/>
            <person name="Walk T."/>
            <person name="White J."/>
            <person name="Yandava C."/>
            <person name="Haas B."/>
            <person name="Henn M.R."/>
            <person name="Nusbaum C."/>
            <person name="Birren B."/>
        </authorList>
    </citation>
    <scope>NUCLEOTIDE SEQUENCE [LARGE SCALE GENOMIC DNA]</scope>
    <source>
        <strain evidence="4">NA</strain>
    </source>
</reference>
<dbReference type="SUPFAM" id="SSF69572">
    <property type="entry name" value="Activating enzymes of the ubiquitin-like proteins"/>
    <property type="match status" value="1"/>
</dbReference>
<dbReference type="GO" id="GO:0000407">
    <property type="term" value="C:phagophore assembly site"/>
    <property type="evidence" value="ECO:0007669"/>
    <property type="project" value="TreeGrafter"/>
</dbReference>
<organism evidence="3 4">
    <name type="scientific">Wuchereria bancrofti</name>
    <dbReference type="NCBI Taxonomy" id="6293"/>
    <lineage>
        <taxon>Eukaryota</taxon>
        <taxon>Metazoa</taxon>
        <taxon>Ecdysozoa</taxon>
        <taxon>Nematoda</taxon>
        <taxon>Chromadorea</taxon>
        <taxon>Rhabditida</taxon>
        <taxon>Spirurina</taxon>
        <taxon>Spiruromorpha</taxon>
        <taxon>Filarioidea</taxon>
        <taxon>Onchocercidae</taxon>
        <taxon>Wuchereria</taxon>
    </lineage>
</organism>
<dbReference type="GO" id="GO:0032446">
    <property type="term" value="P:protein modification by small protein conjugation"/>
    <property type="evidence" value="ECO:0007669"/>
    <property type="project" value="TreeGrafter"/>
</dbReference>
<sequence length="305" mass="33974">MLSDPTQLSAELASLIRVFIALHHNEPFLLVGKTPTPLSSILLSTFVWSNDVHVVYADPSTFTAFPGWPLRNLLAAIAYVRKDLENAKFVCYRSGSVPSVIMHLGWEASGIISTAAVGWERVKGSLSPAFIDLRGSLDPLKLMDFSAELNLRLIRWRLVPSINLQRFSNLKCLILGAGTLGCNVARSLLGWGVKNFTFVDNARISYSNVDLKKYTFRYWNCIPALLYPQSVRMLSDPTQLSAELASLIRVFIALHHNEPFLLVGKTPTPLSSILLSTFVWSNDVHVVYADPSTFTAFSWMAIKDL</sequence>
<dbReference type="InterPro" id="IPR042523">
    <property type="entry name" value="Atg7_N_2"/>
</dbReference>
<dbReference type="InterPro" id="IPR045886">
    <property type="entry name" value="ThiF/MoeB/HesA"/>
</dbReference>
<dbReference type="GO" id="GO:0019778">
    <property type="term" value="F:Atg12 activating enzyme activity"/>
    <property type="evidence" value="ECO:0007669"/>
    <property type="project" value="TreeGrafter"/>
</dbReference>
<evidence type="ECO:0000259" key="1">
    <source>
        <dbReference type="Pfam" id="PF00899"/>
    </source>
</evidence>